<evidence type="ECO:0000256" key="1">
    <source>
        <dbReference type="SAM" id="Phobius"/>
    </source>
</evidence>
<comment type="caution">
    <text evidence="3">The sequence shown here is derived from an EMBL/GenBank/DDBJ whole genome shotgun (WGS) entry which is preliminary data.</text>
</comment>
<dbReference type="InterPro" id="IPR000045">
    <property type="entry name" value="Prepilin_IV_endopep_pep"/>
</dbReference>
<proteinExistence type="predicted"/>
<dbReference type="EMBL" id="PYGJ01000015">
    <property type="protein sequence ID" value="PSL17665.1"/>
    <property type="molecule type" value="Genomic_DNA"/>
</dbReference>
<keyword evidence="4" id="KW-1185">Reference proteome</keyword>
<dbReference type="Gene3D" id="1.20.120.1220">
    <property type="match status" value="1"/>
</dbReference>
<keyword evidence="1" id="KW-0812">Transmembrane</keyword>
<reference evidence="3 4" key="1">
    <citation type="submission" date="2018-03" db="EMBL/GenBank/DDBJ databases">
        <title>Genomic Encyclopedia of Archaeal and Bacterial Type Strains, Phase II (KMG-II): from individual species to whole genera.</title>
        <authorList>
            <person name="Goeker M."/>
        </authorList>
    </citation>
    <scope>NUCLEOTIDE SEQUENCE [LARGE SCALE GENOMIC DNA]</scope>
    <source>
        <strain evidence="3 4">DSM 100673</strain>
    </source>
</reference>
<keyword evidence="1" id="KW-0472">Membrane</keyword>
<evidence type="ECO:0000313" key="3">
    <source>
        <dbReference type="EMBL" id="PSL17665.1"/>
    </source>
</evidence>
<organism evidence="3 4">
    <name type="scientific">Shimia abyssi</name>
    <dbReference type="NCBI Taxonomy" id="1662395"/>
    <lineage>
        <taxon>Bacteria</taxon>
        <taxon>Pseudomonadati</taxon>
        <taxon>Pseudomonadota</taxon>
        <taxon>Alphaproteobacteria</taxon>
        <taxon>Rhodobacterales</taxon>
        <taxon>Roseobacteraceae</taxon>
    </lineage>
</organism>
<dbReference type="GO" id="GO:0004190">
    <property type="term" value="F:aspartic-type endopeptidase activity"/>
    <property type="evidence" value="ECO:0007669"/>
    <property type="project" value="InterPro"/>
</dbReference>
<feature type="transmembrane region" description="Helical" evidence="1">
    <location>
        <begin position="36"/>
        <end position="54"/>
    </location>
</feature>
<evidence type="ECO:0000259" key="2">
    <source>
        <dbReference type="Pfam" id="PF01478"/>
    </source>
</evidence>
<dbReference type="Pfam" id="PF01478">
    <property type="entry name" value="Peptidase_A24"/>
    <property type="match status" value="1"/>
</dbReference>
<gene>
    <name evidence="3" type="ORF">CLV88_11512</name>
</gene>
<dbReference type="GO" id="GO:0016020">
    <property type="term" value="C:membrane"/>
    <property type="evidence" value="ECO:0007669"/>
    <property type="project" value="InterPro"/>
</dbReference>
<feature type="transmembrane region" description="Helical" evidence="1">
    <location>
        <begin position="102"/>
        <end position="121"/>
    </location>
</feature>
<dbReference type="RefSeq" id="WP_106609792.1">
    <property type="nucleotide sequence ID" value="NZ_PYGJ01000015.1"/>
</dbReference>
<feature type="transmembrane region" description="Helical" evidence="1">
    <location>
        <begin position="7"/>
        <end position="24"/>
    </location>
</feature>
<dbReference type="AlphaFoldDB" id="A0A2P8F7G7"/>
<feature type="transmembrane region" description="Helical" evidence="1">
    <location>
        <begin position="142"/>
        <end position="162"/>
    </location>
</feature>
<accession>A0A2P8F7G7</accession>
<protein>
    <submittedName>
        <fullName evidence="3">Prepilin peptidase CpaA</fullName>
    </submittedName>
</protein>
<name>A0A2P8F7G7_9RHOB</name>
<evidence type="ECO:0000313" key="4">
    <source>
        <dbReference type="Proteomes" id="UP000240418"/>
    </source>
</evidence>
<keyword evidence="1" id="KW-1133">Transmembrane helix</keyword>
<dbReference type="OrthoDB" id="7709484at2"/>
<feature type="domain" description="Prepilin type IV endopeptidase peptidase" evidence="2">
    <location>
        <begin position="15"/>
        <end position="115"/>
    </location>
</feature>
<feature type="transmembrane region" description="Helical" evidence="1">
    <location>
        <begin position="61"/>
        <end position="82"/>
    </location>
</feature>
<dbReference type="Proteomes" id="UP000240418">
    <property type="component" value="Unassembled WGS sequence"/>
</dbReference>
<sequence length="164" mass="17759">MLITAQSALWFLPFVLPICFYVAWSDMRAMRIPNHSVMALLGVFLVIGLIALPFSEYAWRLLHIVAVLILGMVLNAGGLVGAGDAKFSAAAAPFVALGDLRLMLAIFAATLLAAWVTHRLAKYSPLRRALPEWESWDKGWDFPMGLALGGALGIYLVLGALYGA</sequence>